<dbReference type="InterPro" id="IPR033479">
    <property type="entry name" value="dCache_1"/>
</dbReference>
<evidence type="ECO:0000256" key="10">
    <source>
        <dbReference type="SAM" id="Coils"/>
    </source>
</evidence>
<gene>
    <name evidence="14" type="ordered locus">Amet_1449</name>
</gene>
<evidence type="ECO:0000313" key="15">
    <source>
        <dbReference type="Proteomes" id="UP000001572"/>
    </source>
</evidence>
<keyword evidence="5 11" id="KW-1133">Transmembrane helix</keyword>
<keyword evidence="10" id="KW-0175">Coiled coil</keyword>
<dbReference type="Gene3D" id="3.30.450.20">
    <property type="entry name" value="PAS domain"/>
    <property type="match status" value="1"/>
</dbReference>
<dbReference type="PROSITE" id="PS50885">
    <property type="entry name" value="HAMP"/>
    <property type="match status" value="1"/>
</dbReference>
<dbReference type="PANTHER" id="PTHR32089">
    <property type="entry name" value="METHYL-ACCEPTING CHEMOTAXIS PROTEIN MCPB"/>
    <property type="match status" value="1"/>
</dbReference>
<feature type="coiled-coil region" evidence="10">
    <location>
        <begin position="580"/>
        <end position="617"/>
    </location>
</feature>
<evidence type="ECO:0000313" key="14">
    <source>
        <dbReference type="EMBL" id="ABR47648.1"/>
    </source>
</evidence>
<evidence type="ECO:0000256" key="7">
    <source>
        <dbReference type="ARBA" id="ARBA00023224"/>
    </source>
</evidence>
<feature type="domain" description="Methyl-accepting transducer" evidence="12">
    <location>
        <begin position="376"/>
        <end position="633"/>
    </location>
</feature>
<dbReference type="GO" id="GO:0005886">
    <property type="term" value="C:plasma membrane"/>
    <property type="evidence" value="ECO:0007669"/>
    <property type="project" value="UniProtKB-SubCell"/>
</dbReference>
<evidence type="ECO:0000256" key="9">
    <source>
        <dbReference type="PROSITE-ProRule" id="PRU00284"/>
    </source>
</evidence>
<accession>A6TN80</accession>
<dbReference type="Pfam" id="PF00015">
    <property type="entry name" value="MCPsignal"/>
    <property type="match status" value="1"/>
</dbReference>
<evidence type="ECO:0000256" key="8">
    <source>
        <dbReference type="ARBA" id="ARBA00029447"/>
    </source>
</evidence>
<dbReference type="GO" id="GO:0006935">
    <property type="term" value="P:chemotaxis"/>
    <property type="evidence" value="ECO:0007669"/>
    <property type="project" value="UniProtKB-KW"/>
</dbReference>
<dbReference type="PANTHER" id="PTHR32089:SF112">
    <property type="entry name" value="LYSOZYME-LIKE PROTEIN-RELATED"/>
    <property type="match status" value="1"/>
</dbReference>
<dbReference type="InterPro" id="IPR004089">
    <property type="entry name" value="MCPsignal_dom"/>
</dbReference>
<evidence type="ECO:0000259" key="13">
    <source>
        <dbReference type="PROSITE" id="PS50885"/>
    </source>
</evidence>
<dbReference type="CDD" id="cd06225">
    <property type="entry name" value="HAMP"/>
    <property type="match status" value="1"/>
</dbReference>
<evidence type="ECO:0000256" key="11">
    <source>
        <dbReference type="SAM" id="Phobius"/>
    </source>
</evidence>
<comment type="subcellular location">
    <subcellularLocation>
        <location evidence="1">Cell membrane</location>
        <topology evidence="1">Multi-pass membrane protein</topology>
    </subcellularLocation>
</comment>
<sequence>MKSIKTKLVIFFSILLLVSSLAIGIFSIRYASDSIETEAEQALALAAYNGASLTESRIETQMRTLEVLVEIPDFQSMDWEVQHPMLQRQLSRTSFLALAIVYPDGNAYYNDGTVEVLGEHEYIKKAFNGESNVSDIIVNNVTKEIVMMYATPIENAGQVVGVMIGIRNGNALSGITNSMEYGENGYAYMINSNGTTVAHPDLERVLNEYNPIEEVDQDQTIEPEANLFEQIIDEKQGLSHYTFNGEELYAAYSPIAGTDWIMVMTANENEVLQTIPAMIRNIMIMIAIILLISITTTYLLGNSIAKPIIKIKEKAERLAKLDITENVDEKLLNSKDEIGILSTALQNVINNLRSIMKAIDESANQVAASSEELTATSQQSANAAEEVAKTIEEIARGAADQAMNTEEGSSKASLLGETIEADQVYLKNLNTASQKVSEAVSEGLKEIENLAKISETSNRETKKVHEGIIKTNESAHEIGEASNVIASIADQTNLLALNAAIEAARAGDAGRGFAVVAEEIRKLAEQSTASTQTIDVVVQELQNNSKAAVDIMENVASILKEQGESVRLSKDKYISISEAMKEAEKAVAELNVSGEEMEKMKDQILDTLQNLSAIAEENSASTEEVSASMEEQSASIEEISSASEGLSDLAQNLQSIIMKFKV</sequence>
<dbReference type="SMART" id="SM00283">
    <property type="entry name" value="MA"/>
    <property type="match status" value="1"/>
</dbReference>
<dbReference type="SUPFAM" id="SSF58104">
    <property type="entry name" value="Methyl-accepting chemotaxis protein (MCP) signaling domain"/>
    <property type="match status" value="1"/>
</dbReference>
<dbReference type="KEGG" id="amt:Amet_1449"/>
<keyword evidence="4 11" id="KW-0812">Transmembrane</keyword>
<dbReference type="AlphaFoldDB" id="A6TN80"/>
<dbReference type="RefSeq" id="WP_012062689.1">
    <property type="nucleotide sequence ID" value="NC_009633.1"/>
</dbReference>
<dbReference type="STRING" id="293826.Amet_1449"/>
<evidence type="ECO:0000256" key="6">
    <source>
        <dbReference type="ARBA" id="ARBA00023136"/>
    </source>
</evidence>
<dbReference type="Pfam" id="PF02743">
    <property type="entry name" value="dCache_1"/>
    <property type="match status" value="1"/>
</dbReference>
<keyword evidence="2" id="KW-1003">Cell membrane</keyword>
<evidence type="ECO:0000259" key="12">
    <source>
        <dbReference type="PROSITE" id="PS50111"/>
    </source>
</evidence>
<dbReference type="Gene3D" id="6.10.340.10">
    <property type="match status" value="1"/>
</dbReference>
<organism evidence="14 15">
    <name type="scientific">Alkaliphilus metalliredigens (strain QYMF)</name>
    <dbReference type="NCBI Taxonomy" id="293826"/>
    <lineage>
        <taxon>Bacteria</taxon>
        <taxon>Bacillati</taxon>
        <taxon>Bacillota</taxon>
        <taxon>Clostridia</taxon>
        <taxon>Peptostreptococcales</taxon>
        <taxon>Natronincolaceae</taxon>
        <taxon>Alkaliphilus</taxon>
    </lineage>
</organism>
<evidence type="ECO:0000256" key="5">
    <source>
        <dbReference type="ARBA" id="ARBA00022989"/>
    </source>
</evidence>
<protein>
    <submittedName>
        <fullName evidence="14">Methyl-accepting chemotaxis sensory transducer</fullName>
    </submittedName>
</protein>
<dbReference type="Proteomes" id="UP000001572">
    <property type="component" value="Chromosome"/>
</dbReference>
<proteinExistence type="inferred from homology"/>
<dbReference type="OrthoDB" id="597657at2"/>
<evidence type="ECO:0000256" key="2">
    <source>
        <dbReference type="ARBA" id="ARBA00022475"/>
    </source>
</evidence>
<keyword evidence="7 9" id="KW-0807">Transducer</keyword>
<dbReference type="SMART" id="SM00304">
    <property type="entry name" value="HAMP"/>
    <property type="match status" value="1"/>
</dbReference>
<evidence type="ECO:0000256" key="3">
    <source>
        <dbReference type="ARBA" id="ARBA00022500"/>
    </source>
</evidence>
<dbReference type="PROSITE" id="PS50111">
    <property type="entry name" value="CHEMOTAXIS_TRANSDUC_2"/>
    <property type="match status" value="1"/>
</dbReference>
<feature type="domain" description="HAMP" evidence="13">
    <location>
        <begin position="302"/>
        <end position="357"/>
    </location>
</feature>
<comment type="similarity">
    <text evidence="8">Belongs to the methyl-accepting chemotaxis (MCP) protein family.</text>
</comment>
<keyword evidence="3" id="KW-0145">Chemotaxis</keyword>
<evidence type="ECO:0000256" key="1">
    <source>
        <dbReference type="ARBA" id="ARBA00004651"/>
    </source>
</evidence>
<dbReference type="eggNOG" id="COG0840">
    <property type="taxonomic scope" value="Bacteria"/>
</dbReference>
<dbReference type="InterPro" id="IPR003660">
    <property type="entry name" value="HAMP_dom"/>
</dbReference>
<keyword evidence="6 11" id="KW-0472">Membrane</keyword>
<dbReference type="HOGENOM" id="CLU_000445_107_19_9"/>
<dbReference type="Gene3D" id="1.10.287.950">
    <property type="entry name" value="Methyl-accepting chemotaxis protein"/>
    <property type="match status" value="1"/>
</dbReference>
<evidence type="ECO:0000256" key="4">
    <source>
        <dbReference type="ARBA" id="ARBA00022692"/>
    </source>
</evidence>
<keyword evidence="15" id="KW-1185">Reference proteome</keyword>
<name>A6TN80_ALKMQ</name>
<dbReference type="CDD" id="cd12912">
    <property type="entry name" value="PDC2_MCP_like"/>
    <property type="match status" value="1"/>
</dbReference>
<reference evidence="15" key="1">
    <citation type="journal article" date="2016" name="Genome Announc.">
        <title>Complete genome sequence of Alkaliphilus metalliredigens strain QYMF, an alkaliphilic and metal-reducing bacterium isolated from borax-contaminated leachate ponds.</title>
        <authorList>
            <person name="Hwang C."/>
            <person name="Copeland A."/>
            <person name="Lucas S."/>
            <person name="Lapidus A."/>
            <person name="Barry K."/>
            <person name="Detter J.C."/>
            <person name="Glavina Del Rio T."/>
            <person name="Hammon N."/>
            <person name="Israni S."/>
            <person name="Dalin E."/>
            <person name="Tice H."/>
            <person name="Pitluck S."/>
            <person name="Chertkov O."/>
            <person name="Brettin T."/>
            <person name="Bruce D."/>
            <person name="Han C."/>
            <person name="Schmutz J."/>
            <person name="Larimer F."/>
            <person name="Land M.L."/>
            <person name="Hauser L."/>
            <person name="Kyrpides N."/>
            <person name="Mikhailova N."/>
            <person name="Ye Q."/>
            <person name="Zhou J."/>
            <person name="Richardson P."/>
            <person name="Fields M.W."/>
        </authorList>
    </citation>
    <scope>NUCLEOTIDE SEQUENCE [LARGE SCALE GENOMIC DNA]</scope>
    <source>
        <strain evidence="15">QYMF</strain>
    </source>
</reference>
<dbReference type="EMBL" id="CP000724">
    <property type="protein sequence ID" value="ABR47648.1"/>
    <property type="molecule type" value="Genomic_DNA"/>
</dbReference>
<feature type="transmembrane region" description="Helical" evidence="11">
    <location>
        <begin position="282"/>
        <end position="301"/>
    </location>
</feature>
<dbReference type="GO" id="GO:0007165">
    <property type="term" value="P:signal transduction"/>
    <property type="evidence" value="ECO:0007669"/>
    <property type="project" value="UniProtKB-KW"/>
</dbReference>